<evidence type="ECO:0000256" key="2">
    <source>
        <dbReference type="ARBA" id="ARBA00006676"/>
    </source>
</evidence>
<dbReference type="GO" id="GO:0046103">
    <property type="term" value="P:inosine biosynthetic process"/>
    <property type="evidence" value="ECO:0007669"/>
    <property type="project" value="TreeGrafter"/>
</dbReference>
<evidence type="ECO:0000313" key="9">
    <source>
        <dbReference type="EMBL" id="QIW97103.1"/>
    </source>
</evidence>
<dbReference type="InterPro" id="IPR032466">
    <property type="entry name" value="Metal_Hydrolase"/>
</dbReference>
<dbReference type="AlphaFoldDB" id="A0A6H0XQU7"/>
<keyword evidence="5" id="KW-0862">Zinc</keyword>
<dbReference type="EMBL" id="CP051140">
    <property type="protein sequence ID" value="QIW97103.1"/>
    <property type="molecule type" value="Genomic_DNA"/>
</dbReference>
<keyword evidence="10" id="KW-1185">Reference proteome</keyword>
<evidence type="ECO:0000256" key="4">
    <source>
        <dbReference type="ARBA" id="ARBA00022801"/>
    </source>
</evidence>
<sequence>MESKLRRKVDQAFAKALPKVELHAHLSGSISKDTLHKIWTLKQAEGHCLDLDDPLMALREMPDIFTFFKIFDQYIYKLIDDKTALQLAVRSVIADFENDGVRYLELRTTPRQMAARGLDRRAYVETVLEAIGDRPTASGDGHTGIEVHLLLSIDRRMTFDEAAEVLDVAESFSYGSLWHQQHQQHPVVLGIDLCGNPMKGDVSVFTPLFLRAQRSGLRTTVHFAEVSESSTEKELTTILSWKPDRLGHVIHVSDHIKAMIQDQGVALELCLSCNMIAKMVKGEFADHHFGYWLRTTSAIALSTDDVGVFQSSLSNEYLIAAEHFDLDTQEIVSLSYRSIDAAFKGHDRMRSLLATFEEKYAQ</sequence>
<dbReference type="GO" id="GO:0046872">
    <property type="term" value="F:metal ion binding"/>
    <property type="evidence" value="ECO:0007669"/>
    <property type="project" value="UniProtKB-KW"/>
</dbReference>
<dbReference type="PANTHER" id="PTHR11409:SF42">
    <property type="entry name" value="ADENOSINE DEAMINASE-LIKE PROTEIN"/>
    <property type="match status" value="1"/>
</dbReference>
<reference evidence="9 10" key="1">
    <citation type="journal article" date="2016" name="Sci. Rep.">
        <title>Peltaster fructicola genome reveals evolution from an invasive phytopathogen to an ectophytic parasite.</title>
        <authorList>
            <person name="Xu C."/>
            <person name="Chen H."/>
            <person name="Gleason M.L."/>
            <person name="Xu J.R."/>
            <person name="Liu H."/>
            <person name="Zhang R."/>
            <person name="Sun G."/>
        </authorList>
    </citation>
    <scope>NUCLEOTIDE SEQUENCE [LARGE SCALE GENOMIC DNA]</scope>
    <source>
        <strain evidence="9 10">LNHT1506</strain>
    </source>
</reference>
<protein>
    <recommendedName>
        <fullName evidence="8">Adenosine deaminase domain-containing protein</fullName>
    </recommendedName>
</protein>
<dbReference type="GO" id="GO:0004000">
    <property type="term" value="F:adenosine deaminase activity"/>
    <property type="evidence" value="ECO:0007669"/>
    <property type="project" value="TreeGrafter"/>
</dbReference>
<keyword evidence="4" id="KW-0378">Hydrolase</keyword>
<keyword evidence="6" id="KW-0546">Nucleotide metabolism</keyword>
<accession>A0A6H0XQU7</accession>
<dbReference type="InterPro" id="IPR001365">
    <property type="entry name" value="A_deaminase_dom"/>
</dbReference>
<keyword evidence="3" id="KW-0479">Metal-binding</keyword>
<dbReference type="SUPFAM" id="SSF51556">
    <property type="entry name" value="Metallo-dependent hydrolases"/>
    <property type="match status" value="1"/>
</dbReference>
<evidence type="ECO:0000256" key="1">
    <source>
        <dbReference type="ARBA" id="ARBA00001947"/>
    </source>
</evidence>
<dbReference type="InterPro" id="IPR006330">
    <property type="entry name" value="Ado/ade_deaminase"/>
</dbReference>
<dbReference type="Proteomes" id="UP000503462">
    <property type="component" value="Chromosome 2"/>
</dbReference>
<organism evidence="9 10">
    <name type="scientific">Peltaster fructicola</name>
    <dbReference type="NCBI Taxonomy" id="286661"/>
    <lineage>
        <taxon>Eukaryota</taxon>
        <taxon>Fungi</taxon>
        <taxon>Dikarya</taxon>
        <taxon>Ascomycota</taxon>
        <taxon>Pezizomycotina</taxon>
        <taxon>Dothideomycetes</taxon>
        <taxon>Dothideomycetes incertae sedis</taxon>
        <taxon>Peltaster</taxon>
    </lineage>
</organism>
<evidence type="ECO:0000259" key="8">
    <source>
        <dbReference type="Pfam" id="PF00962"/>
    </source>
</evidence>
<dbReference type="Gene3D" id="3.20.20.140">
    <property type="entry name" value="Metal-dependent hydrolases"/>
    <property type="match status" value="1"/>
</dbReference>
<evidence type="ECO:0000256" key="6">
    <source>
        <dbReference type="ARBA" id="ARBA00023080"/>
    </source>
</evidence>
<comment type="cofactor">
    <cofactor evidence="1">
        <name>Zn(2+)</name>
        <dbReference type="ChEBI" id="CHEBI:29105"/>
    </cofactor>
</comment>
<dbReference type="PANTHER" id="PTHR11409">
    <property type="entry name" value="ADENOSINE DEAMINASE"/>
    <property type="match status" value="1"/>
</dbReference>
<evidence type="ECO:0000256" key="5">
    <source>
        <dbReference type="ARBA" id="ARBA00022833"/>
    </source>
</evidence>
<comment type="similarity">
    <text evidence="2">Belongs to the metallo-dependent hydrolases superfamily. Adenosine and AMP deaminases family.</text>
</comment>
<evidence type="ECO:0000256" key="7">
    <source>
        <dbReference type="ARBA" id="ARBA00048787"/>
    </source>
</evidence>
<dbReference type="GO" id="GO:0009117">
    <property type="term" value="P:nucleotide metabolic process"/>
    <property type="evidence" value="ECO:0007669"/>
    <property type="project" value="UniProtKB-KW"/>
</dbReference>
<gene>
    <name evidence="9" type="ORF">AMS68_002621</name>
</gene>
<evidence type="ECO:0000256" key="3">
    <source>
        <dbReference type="ARBA" id="ARBA00022723"/>
    </source>
</evidence>
<feature type="domain" description="Adenosine deaminase" evidence="8">
    <location>
        <begin position="18"/>
        <end position="355"/>
    </location>
</feature>
<evidence type="ECO:0000313" key="10">
    <source>
        <dbReference type="Proteomes" id="UP000503462"/>
    </source>
</evidence>
<dbReference type="GO" id="GO:0006154">
    <property type="term" value="P:adenosine catabolic process"/>
    <property type="evidence" value="ECO:0007669"/>
    <property type="project" value="TreeGrafter"/>
</dbReference>
<dbReference type="OrthoDB" id="272271at2759"/>
<dbReference type="Pfam" id="PF00962">
    <property type="entry name" value="A_deaminase"/>
    <property type="match status" value="1"/>
</dbReference>
<comment type="catalytic activity">
    <reaction evidence="7">
        <text>N(6)-methyl-AMP + H2O + H(+) = IMP + methylamine</text>
        <dbReference type="Rhea" id="RHEA:16001"/>
        <dbReference type="ChEBI" id="CHEBI:15377"/>
        <dbReference type="ChEBI" id="CHEBI:15378"/>
        <dbReference type="ChEBI" id="CHEBI:58053"/>
        <dbReference type="ChEBI" id="CHEBI:59338"/>
        <dbReference type="ChEBI" id="CHEBI:144842"/>
    </reaction>
    <physiologicalReaction direction="left-to-right" evidence="7">
        <dbReference type="Rhea" id="RHEA:16002"/>
    </physiologicalReaction>
</comment>
<proteinExistence type="inferred from homology"/>
<name>A0A6H0XQU7_9PEZI</name>